<reference evidence="2" key="4">
    <citation type="journal article" date="2015" name="G3 (Bethesda)">
        <title>Genome sequences of three phytopathogenic species of the Magnaporthaceae family of fungi.</title>
        <authorList>
            <person name="Okagaki L.H."/>
            <person name="Nunes C.C."/>
            <person name="Sailsbery J."/>
            <person name="Clay B."/>
            <person name="Brown D."/>
            <person name="John T."/>
            <person name="Oh Y."/>
            <person name="Young N."/>
            <person name="Fitzgerald M."/>
            <person name="Haas B.J."/>
            <person name="Zeng Q."/>
            <person name="Young S."/>
            <person name="Adiconis X."/>
            <person name="Fan L."/>
            <person name="Levin J.Z."/>
            <person name="Mitchell T.K."/>
            <person name="Okubara P.A."/>
            <person name="Farman M.L."/>
            <person name="Kohn L.M."/>
            <person name="Birren B."/>
            <person name="Ma L.-J."/>
            <person name="Dean R.A."/>
        </authorList>
    </citation>
    <scope>NUCLEOTIDE SEQUENCE</scope>
    <source>
        <strain evidence="2">ATCC 64411 / 73-15</strain>
    </source>
</reference>
<reference evidence="3" key="1">
    <citation type="submission" date="2010-05" db="EMBL/GenBank/DDBJ databases">
        <title>The genome sequence of Magnaporthe poae strain ATCC 64411.</title>
        <authorList>
            <person name="Ma L.-J."/>
            <person name="Dead R."/>
            <person name="Young S."/>
            <person name="Zeng Q."/>
            <person name="Koehrsen M."/>
            <person name="Alvarado L."/>
            <person name="Berlin A."/>
            <person name="Chapman S.B."/>
            <person name="Chen Z."/>
            <person name="Freedman E."/>
            <person name="Gellesch M."/>
            <person name="Goldberg J."/>
            <person name="Griggs A."/>
            <person name="Gujja S."/>
            <person name="Heilman E.R."/>
            <person name="Heiman D."/>
            <person name="Hepburn T."/>
            <person name="Howarth C."/>
            <person name="Jen D."/>
            <person name="Larson L."/>
            <person name="Mehta T."/>
            <person name="Neiman D."/>
            <person name="Pearson M."/>
            <person name="Roberts A."/>
            <person name="Saif S."/>
            <person name="Shea T."/>
            <person name="Shenoy N."/>
            <person name="Sisk P."/>
            <person name="Stolte C."/>
            <person name="Sykes S."/>
            <person name="Walk T."/>
            <person name="White J."/>
            <person name="Yandava C."/>
            <person name="Haas B."/>
            <person name="Nusbaum C."/>
            <person name="Birren B."/>
        </authorList>
    </citation>
    <scope>NUCLEOTIDE SEQUENCE [LARGE SCALE GENOMIC DNA]</scope>
    <source>
        <strain evidence="3">ATCC 64411 / 73-15</strain>
    </source>
</reference>
<dbReference type="EMBL" id="ADBL01002908">
    <property type="status" value="NOT_ANNOTATED_CDS"/>
    <property type="molecule type" value="Genomic_DNA"/>
</dbReference>
<gene>
    <name evidence="1" type="ORF">MAPG_11729</name>
</gene>
<keyword evidence="3" id="KW-1185">Reference proteome</keyword>
<dbReference type="AlphaFoldDB" id="A0A0C4EG15"/>
<dbReference type="OrthoDB" id="409189at2759"/>
<reference evidence="1" key="2">
    <citation type="submission" date="2010-05" db="EMBL/GenBank/DDBJ databases">
        <title>The Genome Sequence of Magnaporthe poae strain ATCC 64411.</title>
        <authorList>
            <consortium name="The Broad Institute Genome Sequencing Platform"/>
            <consortium name="Broad Institute Genome Sequencing Center for Infectious Disease"/>
            <person name="Ma L.-J."/>
            <person name="Dead R."/>
            <person name="Young S."/>
            <person name="Zeng Q."/>
            <person name="Koehrsen M."/>
            <person name="Alvarado L."/>
            <person name="Berlin A."/>
            <person name="Chapman S.B."/>
            <person name="Chen Z."/>
            <person name="Freedman E."/>
            <person name="Gellesch M."/>
            <person name="Goldberg J."/>
            <person name="Griggs A."/>
            <person name="Gujja S."/>
            <person name="Heilman E.R."/>
            <person name="Heiman D."/>
            <person name="Hepburn T."/>
            <person name="Howarth C."/>
            <person name="Jen D."/>
            <person name="Larson L."/>
            <person name="Mehta T."/>
            <person name="Neiman D."/>
            <person name="Pearson M."/>
            <person name="Roberts A."/>
            <person name="Saif S."/>
            <person name="Shea T."/>
            <person name="Shenoy N."/>
            <person name="Sisk P."/>
            <person name="Stolte C."/>
            <person name="Sykes S."/>
            <person name="Walk T."/>
            <person name="White J."/>
            <person name="Yandava C."/>
            <person name="Haas B."/>
            <person name="Nusbaum C."/>
            <person name="Birren B."/>
        </authorList>
    </citation>
    <scope>NUCLEOTIDE SEQUENCE</scope>
    <source>
        <strain evidence="1">ATCC 64411</strain>
    </source>
</reference>
<organism evidence="2 3">
    <name type="scientific">Magnaporthiopsis poae (strain ATCC 64411 / 73-15)</name>
    <name type="common">Kentucky bluegrass fungus</name>
    <name type="synonym">Magnaporthe poae</name>
    <dbReference type="NCBI Taxonomy" id="644358"/>
    <lineage>
        <taxon>Eukaryota</taxon>
        <taxon>Fungi</taxon>
        <taxon>Dikarya</taxon>
        <taxon>Ascomycota</taxon>
        <taxon>Pezizomycotina</taxon>
        <taxon>Sordariomycetes</taxon>
        <taxon>Sordariomycetidae</taxon>
        <taxon>Magnaporthales</taxon>
        <taxon>Magnaporthaceae</taxon>
        <taxon>Magnaporthiopsis</taxon>
    </lineage>
</organism>
<proteinExistence type="predicted"/>
<protein>
    <submittedName>
        <fullName evidence="1 2">Uncharacterized protein</fullName>
    </submittedName>
</protein>
<dbReference type="Proteomes" id="UP000011715">
    <property type="component" value="Unassembled WGS sequence"/>
</dbReference>
<evidence type="ECO:0000313" key="3">
    <source>
        <dbReference type="Proteomes" id="UP000011715"/>
    </source>
</evidence>
<sequence>MGFGEKADARAFRTLLLVASWVVIGQRFGVKTARREDWARLGVDAEGMSEA</sequence>
<dbReference type="VEuPathDB" id="FungiDB:MAPG_11729"/>
<dbReference type="EnsemblFungi" id="MAPG_11729T0">
    <property type="protein sequence ID" value="MAPG_11729T0"/>
    <property type="gene ID" value="MAPG_11729"/>
</dbReference>
<reference evidence="1" key="3">
    <citation type="submission" date="2011-03" db="EMBL/GenBank/DDBJ databases">
        <title>Annotation of Magnaporthe poae ATCC 64411.</title>
        <authorList>
            <person name="Ma L.-J."/>
            <person name="Dead R."/>
            <person name="Young S.K."/>
            <person name="Zeng Q."/>
            <person name="Gargeya S."/>
            <person name="Fitzgerald M."/>
            <person name="Haas B."/>
            <person name="Abouelleil A."/>
            <person name="Alvarado L."/>
            <person name="Arachchi H.M."/>
            <person name="Berlin A."/>
            <person name="Brown A."/>
            <person name="Chapman S.B."/>
            <person name="Chen Z."/>
            <person name="Dunbar C."/>
            <person name="Freedman E."/>
            <person name="Gearin G."/>
            <person name="Gellesch M."/>
            <person name="Goldberg J."/>
            <person name="Griggs A."/>
            <person name="Gujja S."/>
            <person name="Heiman D."/>
            <person name="Howarth C."/>
            <person name="Larson L."/>
            <person name="Lui A."/>
            <person name="MacDonald P.J.P."/>
            <person name="Mehta T."/>
            <person name="Montmayeur A."/>
            <person name="Murphy C."/>
            <person name="Neiman D."/>
            <person name="Pearson M."/>
            <person name="Priest M."/>
            <person name="Roberts A."/>
            <person name="Saif S."/>
            <person name="Shea T."/>
            <person name="Shenoy N."/>
            <person name="Sisk P."/>
            <person name="Stolte C."/>
            <person name="Sykes S."/>
            <person name="Yandava C."/>
            <person name="Wortman J."/>
            <person name="Nusbaum C."/>
            <person name="Birren B."/>
        </authorList>
    </citation>
    <scope>NUCLEOTIDE SEQUENCE</scope>
    <source>
        <strain evidence="1">ATCC 64411</strain>
    </source>
</reference>
<evidence type="ECO:0000313" key="1">
    <source>
        <dbReference type="EMBL" id="KLU92781.1"/>
    </source>
</evidence>
<reference evidence="2" key="5">
    <citation type="submission" date="2015-06" db="UniProtKB">
        <authorList>
            <consortium name="EnsemblFungi"/>
        </authorList>
    </citation>
    <scope>IDENTIFICATION</scope>
    <source>
        <strain evidence="2">ATCC 64411</strain>
    </source>
</reference>
<dbReference type="EMBL" id="GL876989">
    <property type="protein sequence ID" value="KLU92781.1"/>
    <property type="molecule type" value="Genomic_DNA"/>
</dbReference>
<evidence type="ECO:0000313" key="2">
    <source>
        <dbReference type="EnsemblFungi" id="MAPG_11729T0"/>
    </source>
</evidence>
<accession>A0A0C4EG15</accession>
<name>A0A0C4EG15_MAGP6</name>